<dbReference type="PANTHER" id="PTHR36193:SF23">
    <property type="entry name" value="PHISTB DOMAIN-CONTAINING RESA-LIKE PROTEIN 1"/>
    <property type="match status" value="1"/>
</dbReference>
<dbReference type="RefSeq" id="XP_008818482.1">
    <property type="nucleotide sequence ID" value="XM_008820260.1"/>
</dbReference>
<evidence type="ECO:0000313" key="5">
    <source>
        <dbReference type="Proteomes" id="UP000030640"/>
    </source>
</evidence>
<gene>
    <name evidence="4" type="ORF">C922_04681</name>
</gene>
<feature type="compositionally biased region" description="Acidic residues" evidence="1">
    <location>
        <begin position="104"/>
        <end position="113"/>
    </location>
</feature>
<evidence type="ECO:0000313" key="4">
    <source>
        <dbReference type="EMBL" id="EUD64949.1"/>
    </source>
</evidence>
<accession>W7A746</accession>
<keyword evidence="2" id="KW-0472">Membrane</keyword>
<proteinExistence type="predicted"/>
<feature type="compositionally biased region" description="Basic and acidic residues" evidence="1">
    <location>
        <begin position="130"/>
        <end position="146"/>
    </location>
</feature>
<evidence type="ECO:0000256" key="1">
    <source>
        <dbReference type="SAM" id="MobiDB-lite"/>
    </source>
</evidence>
<keyword evidence="2" id="KW-0812">Transmembrane</keyword>
<feature type="transmembrane region" description="Helical" evidence="2">
    <location>
        <begin position="43"/>
        <end position="67"/>
    </location>
</feature>
<evidence type="ECO:0000256" key="2">
    <source>
        <dbReference type="SAM" id="Phobius"/>
    </source>
</evidence>
<name>W7A746_9APIC</name>
<dbReference type="Proteomes" id="UP000030640">
    <property type="component" value="Unassembled WGS sequence"/>
</dbReference>
<feature type="compositionally biased region" description="Polar residues" evidence="1">
    <location>
        <begin position="29"/>
        <end position="38"/>
    </location>
</feature>
<feature type="domain" description="Plasmodium RESA N-terminal" evidence="3">
    <location>
        <begin position="196"/>
        <end position="319"/>
    </location>
</feature>
<dbReference type="GeneID" id="20039955"/>
<reference evidence="4 5" key="1">
    <citation type="submission" date="2013-02" db="EMBL/GenBank/DDBJ databases">
        <title>The Genome Sequence of Plasmodium inui San Antonio 1.</title>
        <authorList>
            <consortium name="The Broad Institute Genome Sequencing Platform"/>
            <consortium name="The Broad Institute Genome Sequencing Center for Infectious Disease"/>
            <person name="Neafsey D."/>
            <person name="Cheeseman I."/>
            <person name="Volkman S."/>
            <person name="Adams J."/>
            <person name="Walker B."/>
            <person name="Young S.K."/>
            <person name="Zeng Q."/>
            <person name="Gargeya S."/>
            <person name="Fitzgerald M."/>
            <person name="Haas B."/>
            <person name="Abouelleil A."/>
            <person name="Alvarado L."/>
            <person name="Arachchi H.M."/>
            <person name="Berlin A.M."/>
            <person name="Chapman S.B."/>
            <person name="Dewar J."/>
            <person name="Goldberg J."/>
            <person name="Griggs A."/>
            <person name="Gujja S."/>
            <person name="Hansen M."/>
            <person name="Howarth C."/>
            <person name="Imamovic A."/>
            <person name="Larimer J."/>
            <person name="McCowan C."/>
            <person name="Murphy C."/>
            <person name="Neiman D."/>
            <person name="Pearson M."/>
            <person name="Priest M."/>
            <person name="Roberts A."/>
            <person name="Saif S."/>
            <person name="Shea T."/>
            <person name="Sisk P."/>
            <person name="Sykes S."/>
            <person name="Wortman J."/>
            <person name="Nusbaum C."/>
            <person name="Birren B."/>
        </authorList>
    </citation>
    <scope>NUCLEOTIDE SEQUENCE [LARGE SCALE GENOMIC DNA]</scope>
    <source>
        <strain evidence="4 5">San Antonio 1</strain>
    </source>
</reference>
<organism evidence="4 5">
    <name type="scientific">Plasmodium inui San Antonio 1</name>
    <dbReference type="NCBI Taxonomy" id="1237626"/>
    <lineage>
        <taxon>Eukaryota</taxon>
        <taxon>Sar</taxon>
        <taxon>Alveolata</taxon>
        <taxon>Apicomplexa</taxon>
        <taxon>Aconoidasida</taxon>
        <taxon>Haemosporida</taxon>
        <taxon>Plasmodiidae</taxon>
        <taxon>Plasmodium</taxon>
        <taxon>Plasmodium (Plasmodium)</taxon>
    </lineage>
</organism>
<protein>
    <recommendedName>
        <fullName evidence="3">Plasmodium RESA N-terminal domain-containing protein</fullName>
    </recommendedName>
</protein>
<dbReference type="PANTHER" id="PTHR36193">
    <property type="entry name" value="PHISTB DOMAIN-CONTAINING RESA-LIKE PROTEIN 1"/>
    <property type="match status" value="1"/>
</dbReference>
<feature type="region of interest" description="Disordered" evidence="1">
    <location>
        <begin position="99"/>
        <end position="146"/>
    </location>
</feature>
<dbReference type="VEuPathDB" id="PlasmoDB:C922_04681"/>
<dbReference type="AlphaFoldDB" id="W7A746"/>
<dbReference type="OrthoDB" id="384212at2759"/>
<dbReference type="Gene3D" id="6.10.280.180">
    <property type="entry name" value="Plasmodium RESA, N-terminal helical domain"/>
    <property type="match status" value="1"/>
</dbReference>
<feature type="compositionally biased region" description="Polar residues" evidence="1">
    <location>
        <begin position="115"/>
        <end position="125"/>
    </location>
</feature>
<dbReference type="InterPro" id="IPR006526">
    <property type="entry name" value="Export_prot_PHISTa/b/c"/>
</dbReference>
<dbReference type="Pfam" id="PF09687">
    <property type="entry name" value="PRESAN"/>
    <property type="match status" value="1"/>
</dbReference>
<dbReference type="InterPro" id="IPR044885">
    <property type="entry name" value="PRESA_N_sf"/>
</dbReference>
<evidence type="ECO:0000259" key="3">
    <source>
        <dbReference type="Pfam" id="PF09687"/>
    </source>
</evidence>
<feature type="region of interest" description="Disordered" evidence="1">
    <location>
        <begin position="1"/>
        <end position="39"/>
    </location>
</feature>
<dbReference type="EMBL" id="KI965486">
    <property type="protein sequence ID" value="EUD64949.1"/>
    <property type="molecule type" value="Genomic_DNA"/>
</dbReference>
<dbReference type="NCBIfam" id="TIGR01639">
    <property type="entry name" value="P_fal_TIGR01639"/>
    <property type="match status" value="1"/>
</dbReference>
<dbReference type="InterPro" id="IPR019111">
    <property type="entry name" value="PRESA_N"/>
</dbReference>
<sequence>MARPGSNRGAPLTDRGLPSNRRQRRHTSESGSFGQQESKGTKIGVSLSFGILGLLNMLLVTSMVLLVQQEKGLNGQLLSSSKGTCTEWRQRKLAESYPRRPINDEIDEDDDIADTSSSRGNSKHGSGTHLDGHFRMNNGKAEHTKNENAIDYVHNDIAERYELPDYDTIKENERRKKEEYDSNPYEMKENEFIRSISEDEVNETIERLEEYVDVKEMFIIWNYVNGFERTKYINMQKNIIEYCEDLASTYNVSRKTKAEQWIKVYYYMKDELFYMERKFYNKLYNFLEQGSSSKRLFVEFINLTKLSWRNFRRSVNSTCMEMLNSTMTGA</sequence>
<keyword evidence="2" id="KW-1133">Transmembrane helix</keyword>
<keyword evidence="5" id="KW-1185">Reference proteome</keyword>